<dbReference type="OrthoDB" id="9791657at2"/>
<gene>
    <name evidence="6" type="ORF">CLV54_0867</name>
</gene>
<comment type="caution">
    <text evidence="6">The sequence shown here is derived from an EMBL/GenBank/DDBJ whole genome shotgun (WGS) entry which is preliminary data.</text>
</comment>
<dbReference type="EMBL" id="PGFB01000002">
    <property type="protein sequence ID" value="PJJ63210.1"/>
    <property type="molecule type" value="Genomic_DNA"/>
</dbReference>
<feature type="compositionally biased region" description="Basic and acidic residues" evidence="4">
    <location>
        <begin position="1"/>
        <end position="14"/>
    </location>
</feature>
<keyword evidence="3" id="KW-0269">Exonuclease</keyword>
<feature type="compositionally biased region" description="Low complexity" evidence="4">
    <location>
        <begin position="42"/>
        <end position="59"/>
    </location>
</feature>
<dbReference type="PANTHER" id="PTHR30231:SF4">
    <property type="entry name" value="PROTEIN NEN2"/>
    <property type="match status" value="1"/>
</dbReference>
<dbReference type="SMART" id="SM00479">
    <property type="entry name" value="EXOIII"/>
    <property type="match status" value="1"/>
</dbReference>
<feature type="region of interest" description="Disordered" evidence="4">
    <location>
        <begin position="1"/>
        <end position="59"/>
    </location>
</feature>
<dbReference type="InterPro" id="IPR013520">
    <property type="entry name" value="Ribonucl_H"/>
</dbReference>
<dbReference type="PANTHER" id="PTHR30231">
    <property type="entry name" value="DNA POLYMERASE III SUBUNIT EPSILON"/>
    <property type="match status" value="1"/>
</dbReference>
<dbReference type="NCBIfam" id="NF005927">
    <property type="entry name" value="PRK07942.1"/>
    <property type="match status" value="1"/>
</dbReference>
<dbReference type="RefSeq" id="WP_100343751.1">
    <property type="nucleotide sequence ID" value="NZ_PGFB01000002.1"/>
</dbReference>
<accession>A0A2M9BYR4</accession>
<name>A0A2M9BYR4_9MICO</name>
<keyword evidence="7" id="KW-1185">Reference proteome</keyword>
<dbReference type="GO" id="GO:0005829">
    <property type="term" value="C:cytosol"/>
    <property type="evidence" value="ECO:0007669"/>
    <property type="project" value="TreeGrafter"/>
</dbReference>
<dbReference type="GO" id="GO:0003676">
    <property type="term" value="F:nucleic acid binding"/>
    <property type="evidence" value="ECO:0007669"/>
    <property type="project" value="InterPro"/>
</dbReference>
<dbReference type="InterPro" id="IPR036397">
    <property type="entry name" value="RNaseH_sf"/>
</dbReference>
<feature type="domain" description="Exonuclease" evidence="5">
    <location>
        <begin position="68"/>
        <end position="244"/>
    </location>
</feature>
<protein>
    <submittedName>
        <fullName evidence="6">DNA polymerase-3 subunit epsilon</fullName>
    </submittedName>
</protein>
<reference evidence="6 7" key="1">
    <citation type="submission" date="2017-11" db="EMBL/GenBank/DDBJ databases">
        <title>Genomic Encyclopedia of Archaeal and Bacterial Type Strains, Phase II (KMG-II): From Individual Species to Whole Genera.</title>
        <authorList>
            <person name="Goeker M."/>
        </authorList>
    </citation>
    <scope>NUCLEOTIDE SEQUENCE [LARGE SCALE GENOMIC DNA]</scope>
    <source>
        <strain evidence="6 7">DSM 25625</strain>
    </source>
</reference>
<dbReference type="CDD" id="cd06127">
    <property type="entry name" value="DEDDh"/>
    <property type="match status" value="1"/>
</dbReference>
<evidence type="ECO:0000313" key="7">
    <source>
        <dbReference type="Proteomes" id="UP000230161"/>
    </source>
</evidence>
<dbReference type="AlphaFoldDB" id="A0A2M9BYR4"/>
<evidence type="ECO:0000256" key="3">
    <source>
        <dbReference type="ARBA" id="ARBA00022839"/>
    </source>
</evidence>
<dbReference type="Gene3D" id="3.30.420.10">
    <property type="entry name" value="Ribonuclease H-like superfamily/Ribonuclease H"/>
    <property type="match status" value="1"/>
</dbReference>
<evidence type="ECO:0000256" key="4">
    <source>
        <dbReference type="SAM" id="MobiDB-lite"/>
    </source>
</evidence>
<dbReference type="SUPFAM" id="SSF53098">
    <property type="entry name" value="Ribonuclease H-like"/>
    <property type="match status" value="1"/>
</dbReference>
<evidence type="ECO:0000256" key="2">
    <source>
        <dbReference type="ARBA" id="ARBA00022801"/>
    </source>
</evidence>
<dbReference type="InterPro" id="IPR012337">
    <property type="entry name" value="RNaseH-like_sf"/>
</dbReference>
<evidence type="ECO:0000259" key="5">
    <source>
        <dbReference type="SMART" id="SM00479"/>
    </source>
</evidence>
<keyword evidence="2" id="KW-0378">Hydrolase</keyword>
<evidence type="ECO:0000313" key="6">
    <source>
        <dbReference type="EMBL" id="PJJ63210.1"/>
    </source>
</evidence>
<dbReference type="GO" id="GO:0008408">
    <property type="term" value="F:3'-5' exonuclease activity"/>
    <property type="evidence" value="ECO:0007669"/>
    <property type="project" value="TreeGrafter"/>
</dbReference>
<proteinExistence type="predicted"/>
<dbReference type="Pfam" id="PF00929">
    <property type="entry name" value="RNase_T"/>
    <property type="match status" value="1"/>
</dbReference>
<sequence length="292" mass="31465">MNDGKGYETTDLQREGAAGFETASVQLSGLELDDPGRDERSSNAPSSSAQSSNAQSSSAQSAAHWSGLLGVFDLETTGIDVETSRIVTAHVGLIDETGAVVERRDWLLDPGIDIPEQATNVHGITTEHARLAGMPAGTGVSEIVETIASIFLRGIAVVAYNAPYDFTLLNREARRYGVPPLEAPLPIIDPLVIDKAVDRYRKGKRTLEAAAEFYGVPLTDAHDAGADAIAAGRVAQAIARVNAEIFALTAAELHDRQVEWFHEQAESFQDYMRRTKDPSFTASGSWPERPFA</sequence>
<evidence type="ECO:0000256" key="1">
    <source>
        <dbReference type="ARBA" id="ARBA00022722"/>
    </source>
</evidence>
<keyword evidence="1" id="KW-0540">Nuclease</keyword>
<organism evidence="6 7">
    <name type="scientific">Compostimonas suwonensis</name>
    <dbReference type="NCBI Taxonomy" id="1048394"/>
    <lineage>
        <taxon>Bacteria</taxon>
        <taxon>Bacillati</taxon>
        <taxon>Actinomycetota</taxon>
        <taxon>Actinomycetes</taxon>
        <taxon>Micrococcales</taxon>
        <taxon>Microbacteriaceae</taxon>
        <taxon>Compostimonas</taxon>
    </lineage>
</organism>
<dbReference type="Proteomes" id="UP000230161">
    <property type="component" value="Unassembled WGS sequence"/>
</dbReference>